<comment type="similarity">
    <text evidence="2">Belongs to the 5'-nucleotidase family.</text>
</comment>
<dbReference type="InterPro" id="IPR029052">
    <property type="entry name" value="Metallo-depent_PP-like"/>
</dbReference>
<dbReference type="PROSITE" id="PS00785">
    <property type="entry name" value="5_NUCLEOTIDASE_1"/>
    <property type="match status" value="1"/>
</dbReference>
<organism evidence="5 6">
    <name type="scientific">Ligilactobacillus pabuli</name>
    <dbReference type="NCBI Taxonomy" id="2886039"/>
    <lineage>
        <taxon>Bacteria</taxon>
        <taxon>Bacillati</taxon>
        <taxon>Bacillota</taxon>
        <taxon>Bacilli</taxon>
        <taxon>Lactobacillales</taxon>
        <taxon>Lactobacillaceae</taxon>
        <taxon>Ligilactobacillus</taxon>
    </lineage>
</organism>
<evidence type="ECO:0000313" key="6">
    <source>
        <dbReference type="Proteomes" id="UP001055149"/>
    </source>
</evidence>
<evidence type="ECO:0000259" key="4">
    <source>
        <dbReference type="Pfam" id="PF02872"/>
    </source>
</evidence>
<dbReference type="PANTHER" id="PTHR11575:SF23">
    <property type="entry name" value="5-NUCLEOTIDASE FAMILY PROTEIN"/>
    <property type="match status" value="1"/>
</dbReference>
<dbReference type="InterPro" id="IPR008334">
    <property type="entry name" value="5'-Nucleotdase_C"/>
</dbReference>
<gene>
    <name evidence="5" type="ORF">LPAF129_05390</name>
</gene>
<evidence type="ECO:0000256" key="1">
    <source>
        <dbReference type="ARBA" id="ARBA00022729"/>
    </source>
</evidence>
<dbReference type="PRINTS" id="PR01607">
    <property type="entry name" value="APYRASEFAMLY"/>
</dbReference>
<proteinExistence type="inferred from homology"/>
<accession>A0ABQ5JFL3</accession>
<keyword evidence="2" id="KW-0378">Hydrolase</keyword>
<dbReference type="InterPro" id="IPR006179">
    <property type="entry name" value="5_nucleotidase/apyrase"/>
</dbReference>
<keyword evidence="2" id="KW-0547">Nucleotide-binding</keyword>
<dbReference type="PIRSF" id="PIRSF036361">
    <property type="entry name" value="YunD"/>
    <property type="match status" value="1"/>
</dbReference>
<dbReference type="SUPFAM" id="SSF55816">
    <property type="entry name" value="5'-nucleotidase (syn. UDP-sugar hydrolase), C-terminal domain"/>
    <property type="match status" value="1"/>
</dbReference>
<dbReference type="PANTHER" id="PTHR11575">
    <property type="entry name" value="5'-NUCLEOTIDASE-RELATED"/>
    <property type="match status" value="1"/>
</dbReference>
<evidence type="ECO:0000313" key="5">
    <source>
        <dbReference type="EMBL" id="GKS80854.1"/>
    </source>
</evidence>
<dbReference type="Pfam" id="PF02872">
    <property type="entry name" value="5_nucleotid_C"/>
    <property type="match status" value="1"/>
</dbReference>
<evidence type="ECO:0000259" key="3">
    <source>
        <dbReference type="Pfam" id="PF00149"/>
    </source>
</evidence>
<keyword evidence="1" id="KW-0732">Signal</keyword>
<dbReference type="Pfam" id="PF00149">
    <property type="entry name" value="Metallophos"/>
    <property type="match status" value="1"/>
</dbReference>
<feature type="domain" description="Calcineurin-like phosphoesterase" evidence="3">
    <location>
        <begin position="6"/>
        <end position="206"/>
    </location>
</feature>
<dbReference type="CDD" id="cd00845">
    <property type="entry name" value="MPP_UshA_N_like"/>
    <property type="match status" value="1"/>
</dbReference>
<dbReference type="EMBL" id="BQXH01000003">
    <property type="protein sequence ID" value="GKS80854.1"/>
    <property type="molecule type" value="Genomic_DNA"/>
</dbReference>
<dbReference type="InterPro" id="IPR006146">
    <property type="entry name" value="5'-Nucleotdase_CS"/>
</dbReference>
<keyword evidence="6" id="KW-1185">Reference proteome</keyword>
<reference evidence="5" key="1">
    <citation type="journal article" date="2022" name="Int. J. Syst. Evol. Microbiol.">
        <title>A novel species of lactic acid bacteria, Ligilactobacillus pabuli sp. nov., isolated from alfalfa silage.</title>
        <authorList>
            <person name="Tohno M."/>
            <person name="Tanizawa Y."/>
            <person name="Sawada H."/>
            <person name="Sakamoto M."/>
            <person name="Ohkuma M."/>
            <person name="Kobayashi H."/>
        </authorList>
    </citation>
    <scope>NUCLEOTIDE SEQUENCE</scope>
    <source>
        <strain evidence="5">AF129</strain>
    </source>
</reference>
<dbReference type="Gene3D" id="3.60.21.10">
    <property type="match status" value="1"/>
</dbReference>
<dbReference type="InterPro" id="IPR036907">
    <property type="entry name" value="5'-Nucleotdase_C_sf"/>
</dbReference>
<evidence type="ECO:0000256" key="2">
    <source>
        <dbReference type="RuleBase" id="RU362119"/>
    </source>
</evidence>
<feature type="domain" description="5'-Nucleotidase C-terminal" evidence="4">
    <location>
        <begin position="294"/>
        <end position="421"/>
    </location>
</feature>
<name>A0ABQ5JFL3_9LACO</name>
<dbReference type="RefSeq" id="WP_244054626.1">
    <property type="nucleotide sequence ID" value="NZ_BQXH01000003.1"/>
</dbReference>
<sequence length="461" mass="51804">MNDKITILHTNDFHSHFENWPKVRRYLQHTKKELESQGQTVITVDLGDAMDRVHPLTEATDGKFNVELLNTVAYDAVTIGNNEGIGNSHEQLADLYAKSAAPVILDNLIDKRTNKRPSWVKLSKIIKTKNNTKVGLLACTAPFGPTYEMNDWKALDVDQVLPEVIKMLRPRVDVLVLMSHLGIDMDRYIAEKYPEFDVILGSHTHHLLENGEVDGKTLVCAAGKWGRYTGQVSLEFSTDRQQLTSKSAKTIATEDLPEAAGDQTEIASYTRRGQEILNQQAVAILPRAYAGSVVQDSQLMQEGLAAVEEATDTSAAILNAGLFLGDLNAGVLTKNELHQLLPHPMRMVKIRLTGYNLWRLIREMEKNRRHLRRSVVRGNGFRGTIFGDLVYAGIEYDASEKQVFWHGHPLNQEKIYTIGTVDNFIYGPFFPTLEIAGEVSYIGDRFLRDALGDYFAHKFPV</sequence>
<dbReference type="InterPro" id="IPR004843">
    <property type="entry name" value="Calcineurin-like_PHP"/>
</dbReference>
<dbReference type="Gene3D" id="3.90.780.10">
    <property type="entry name" value="5'-Nucleotidase, C-terminal domain"/>
    <property type="match status" value="1"/>
</dbReference>
<dbReference type="Proteomes" id="UP001055149">
    <property type="component" value="Unassembled WGS sequence"/>
</dbReference>
<protein>
    <submittedName>
        <fullName evidence="5">Multifunctional 2',3'-cyclic-nucleotide 2'-phosphodiesterase/5'-nucleotidase/3'-nucleotidase</fullName>
    </submittedName>
</protein>
<comment type="caution">
    <text evidence="5">The sequence shown here is derived from an EMBL/GenBank/DDBJ whole genome shotgun (WGS) entry which is preliminary data.</text>
</comment>
<dbReference type="SUPFAM" id="SSF56300">
    <property type="entry name" value="Metallo-dependent phosphatases"/>
    <property type="match status" value="1"/>
</dbReference>
<dbReference type="InterPro" id="IPR011240">
    <property type="entry name" value="Pesterase_YunD"/>
</dbReference>